<protein>
    <recommendedName>
        <fullName evidence="4">Outer membrane protein beta-barrel domain-containing protein</fullName>
    </recommendedName>
</protein>
<accession>A0A512MD86</accession>
<feature type="chain" id="PRO_5022069742" description="Outer membrane protein beta-barrel domain-containing protein" evidence="1">
    <location>
        <begin position="24"/>
        <end position="532"/>
    </location>
</feature>
<dbReference type="OrthoDB" id="492319at2"/>
<reference evidence="2 3" key="1">
    <citation type="submission" date="2019-07" db="EMBL/GenBank/DDBJ databases">
        <title>Whole genome shotgun sequence of Brevifollis gellanilyticus NBRC 108608.</title>
        <authorList>
            <person name="Hosoyama A."/>
            <person name="Uohara A."/>
            <person name="Ohji S."/>
            <person name="Ichikawa N."/>
        </authorList>
    </citation>
    <scope>NUCLEOTIDE SEQUENCE [LARGE SCALE GENOMIC DNA]</scope>
    <source>
        <strain evidence="2 3">NBRC 108608</strain>
    </source>
</reference>
<dbReference type="RefSeq" id="WP_146852905.1">
    <property type="nucleotide sequence ID" value="NZ_BKAG01000034.1"/>
</dbReference>
<sequence>MSSRFSLSHLILSISLTAAFAHAQLGVSPSQNAAFLSELRGRDKDHSKDSQDVLGDHRQLLERGRELSRPELFKYGGVDASRLEADISGFNSQYQLGRKYLSPFYNGWTAPKPSTQNPEGLTLGTALQLDVQNYNLWLDRTPNLVFSPTFLWDGVYKIDANQTFTFTGGLQFNIEGDNEKYDSEYWSDDFGFALLPGTSIAYDLDLDSLHVTAYDRVSARPYLGMLQNDLGLAATLDLSSRLSWTVNYTFSKTFDVDGAYGSYIPGINFDQHAISTELVFEHSSSLDLGLEGAVTWYNPDNEETGGTAPAFDDWSDRALNAQFYNVGLFGAWRLTDNTKIRLAGGVQTSRTYGRVVSNDLDQPQSDISSPYYSLAISQRLSDEWSHELAAGYENVLSLGGFYSRAHYVNYGVTGKVREGGQLTGSLFYERFHSPASRGYRIGNPVSTTGVDLHYSQEITARLTMDFSGSVVWGNEEGTGQLDETFQYMAGIGARYALTDRTQLSLKLQGFMLQYDRQCFDSSRLVFGVRTEF</sequence>
<gene>
    <name evidence="2" type="ORF">BGE01nite_39910</name>
</gene>
<organism evidence="2 3">
    <name type="scientific">Brevifollis gellanilyticus</name>
    <dbReference type="NCBI Taxonomy" id="748831"/>
    <lineage>
        <taxon>Bacteria</taxon>
        <taxon>Pseudomonadati</taxon>
        <taxon>Verrucomicrobiota</taxon>
        <taxon>Verrucomicrobiia</taxon>
        <taxon>Verrucomicrobiales</taxon>
        <taxon>Verrucomicrobiaceae</taxon>
    </lineage>
</organism>
<keyword evidence="1" id="KW-0732">Signal</keyword>
<dbReference type="AlphaFoldDB" id="A0A512MD86"/>
<feature type="signal peptide" evidence="1">
    <location>
        <begin position="1"/>
        <end position="23"/>
    </location>
</feature>
<dbReference type="EMBL" id="BKAG01000034">
    <property type="protein sequence ID" value="GEP44700.1"/>
    <property type="molecule type" value="Genomic_DNA"/>
</dbReference>
<evidence type="ECO:0008006" key="4">
    <source>
        <dbReference type="Google" id="ProtNLM"/>
    </source>
</evidence>
<keyword evidence="3" id="KW-1185">Reference proteome</keyword>
<name>A0A512MD86_9BACT</name>
<dbReference type="Proteomes" id="UP000321577">
    <property type="component" value="Unassembled WGS sequence"/>
</dbReference>
<evidence type="ECO:0000313" key="3">
    <source>
        <dbReference type="Proteomes" id="UP000321577"/>
    </source>
</evidence>
<comment type="caution">
    <text evidence="2">The sequence shown here is derived from an EMBL/GenBank/DDBJ whole genome shotgun (WGS) entry which is preliminary data.</text>
</comment>
<proteinExistence type="predicted"/>
<evidence type="ECO:0000313" key="2">
    <source>
        <dbReference type="EMBL" id="GEP44700.1"/>
    </source>
</evidence>
<dbReference type="SUPFAM" id="SSF56935">
    <property type="entry name" value="Porins"/>
    <property type="match status" value="1"/>
</dbReference>
<evidence type="ECO:0000256" key="1">
    <source>
        <dbReference type="SAM" id="SignalP"/>
    </source>
</evidence>